<comment type="caution">
    <text evidence="1">The sequence shown here is derived from an EMBL/GenBank/DDBJ whole genome shotgun (WGS) entry which is preliminary data.</text>
</comment>
<evidence type="ECO:0000313" key="1">
    <source>
        <dbReference type="EMBL" id="RRR44885.1"/>
    </source>
</evidence>
<name>A0ACD2ENB0_9MYCO</name>
<dbReference type="EMBL" id="RRZR01000018">
    <property type="protein sequence ID" value="RRR44885.1"/>
    <property type="molecule type" value="Genomic_DNA"/>
</dbReference>
<evidence type="ECO:0000313" key="2">
    <source>
        <dbReference type="Proteomes" id="UP000268891"/>
    </source>
</evidence>
<sequence>MAEEWAWLEEHPVFTTGGEKGGNVPRVPVAAVLEPLRFGFGLLVVALAVSVGCTIAGVGFVVAGLSEGLGGLSWWWLALGIPAAGLALFCFSGVYVRGMELTMRERARNLVLLAGLLGGIAIGLAALGIWWASRFFGLSAAVTAIACLITALIAARWVRCARLDVARILRLRATGTRYRGVVAALPDPATWNQGGNVPIRYQHQTGERIVSVRVNTYAHKIPVPGTPVIVFADHRGDLLVELDPAHPVEYHPDNRPYESDSSGGGS</sequence>
<keyword evidence="2" id="KW-1185">Reference proteome</keyword>
<accession>A0ACD2ENB0</accession>
<gene>
    <name evidence="1" type="ORF">EHH44_10480</name>
</gene>
<proteinExistence type="predicted"/>
<organism evidence="1 2">
    <name type="scientific">Mycolicibacter terrae</name>
    <dbReference type="NCBI Taxonomy" id="1788"/>
    <lineage>
        <taxon>Bacteria</taxon>
        <taxon>Bacillati</taxon>
        <taxon>Actinomycetota</taxon>
        <taxon>Actinomycetes</taxon>
        <taxon>Mycobacteriales</taxon>
        <taxon>Mycobacteriaceae</taxon>
        <taxon>Mycolicibacter</taxon>
    </lineage>
</organism>
<reference evidence="1" key="1">
    <citation type="submission" date="2018-11" db="EMBL/GenBank/DDBJ databases">
        <authorList>
            <person name="Sattar A."/>
            <person name="Zunita Z."/>
            <person name="Jalila A."/>
            <person name="Saleha A.A."/>
        </authorList>
    </citation>
    <scope>NUCLEOTIDE SEQUENCE</scope>
    <source>
        <strain evidence="1">F12-74</strain>
    </source>
</reference>
<protein>
    <submittedName>
        <fullName evidence="1">Uncharacterized protein</fullName>
    </submittedName>
</protein>
<dbReference type="Proteomes" id="UP000268891">
    <property type="component" value="Unassembled WGS sequence"/>
</dbReference>